<feature type="region of interest" description="Disordered" evidence="1">
    <location>
        <begin position="100"/>
        <end position="125"/>
    </location>
</feature>
<feature type="region of interest" description="Disordered" evidence="1">
    <location>
        <begin position="142"/>
        <end position="188"/>
    </location>
</feature>
<feature type="compositionally biased region" description="Basic and acidic residues" evidence="1">
    <location>
        <begin position="70"/>
        <end position="80"/>
    </location>
</feature>
<organism evidence="2 3">
    <name type="scientific">Mucuna pruriens</name>
    <name type="common">Velvet bean</name>
    <name type="synonym">Dolichos pruriens</name>
    <dbReference type="NCBI Taxonomy" id="157652"/>
    <lineage>
        <taxon>Eukaryota</taxon>
        <taxon>Viridiplantae</taxon>
        <taxon>Streptophyta</taxon>
        <taxon>Embryophyta</taxon>
        <taxon>Tracheophyta</taxon>
        <taxon>Spermatophyta</taxon>
        <taxon>Magnoliopsida</taxon>
        <taxon>eudicotyledons</taxon>
        <taxon>Gunneridae</taxon>
        <taxon>Pentapetalae</taxon>
        <taxon>rosids</taxon>
        <taxon>fabids</taxon>
        <taxon>Fabales</taxon>
        <taxon>Fabaceae</taxon>
        <taxon>Papilionoideae</taxon>
        <taxon>50 kb inversion clade</taxon>
        <taxon>NPAAA clade</taxon>
        <taxon>indigoferoid/millettioid clade</taxon>
        <taxon>Phaseoleae</taxon>
        <taxon>Mucuna</taxon>
    </lineage>
</organism>
<evidence type="ECO:0000313" key="2">
    <source>
        <dbReference type="EMBL" id="RDX72913.1"/>
    </source>
</evidence>
<feature type="non-terminal residue" evidence="2">
    <location>
        <position position="1"/>
    </location>
</feature>
<feature type="region of interest" description="Disordered" evidence="1">
    <location>
        <begin position="56"/>
        <end position="80"/>
    </location>
</feature>
<dbReference type="Proteomes" id="UP000257109">
    <property type="component" value="Unassembled WGS sequence"/>
</dbReference>
<comment type="caution">
    <text evidence="2">The sequence shown here is derived from an EMBL/GenBank/DDBJ whole genome shotgun (WGS) entry which is preliminary data.</text>
</comment>
<protein>
    <submittedName>
        <fullName evidence="2">Uncharacterized protein</fullName>
    </submittedName>
</protein>
<gene>
    <name evidence="2" type="ORF">CR513_47543</name>
</gene>
<dbReference type="PANTHER" id="PTHR34461:SF4">
    <property type="entry name" value="OS01G0101800 PROTEIN"/>
    <property type="match status" value="1"/>
</dbReference>
<feature type="compositionally biased region" description="Basic and acidic residues" evidence="1">
    <location>
        <begin position="142"/>
        <end position="158"/>
    </location>
</feature>
<feature type="compositionally biased region" description="Basic and acidic residues" evidence="1">
    <location>
        <begin position="173"/>
        <end position="188"/>
    </location>
</feature>
<feature type="region of interest" description="Disordered" evidence="1">
    <location>
        <begin position="13"/>
        <end position="34"/>
    </location>
</feature>
<evidence type="ECO:0000313" key="3">
    <source>
        <dbReference type="Proteomes" id="UP000257109"/>
    </source>
</evidence>
<reference evidence="2" key="1">
    <citation type="submission" date="2018-05" db="EMBL/GenBank/DDBJ databases">
        <title>Draft genome of Mucuna pruriens seed.</title>
        <authorList>
            <person name="Nnadi N.E."/>
            <person name="Vos R."/>
            <person name="Hasami M.H."/>
            <person name="Devisetty U.K."/>
            <person name="Aguiy J.C."/>
        </authorList>
    </citation>
    <scope>NUCLEOTIDE SEQUENCE [LARGE SCALE GENOMIC DNA]</scope>
    <source>
        <strain evidence="2">JCA_2017</strain>
    </source>
</reference>
<dbReference type="AlphaFoldDB" id="A0A371F3Z6"/>
<accession>A0A371F3Z6</accession>
<dbReference type="OrthoDB" id="766405at2759"/>
<dbReference type="PANTHER" id="PTHR34461">
    <property type="entry name" value="EXPRESSED PROTEIN"/>
    <property type="match status" value="1"/>
</dbReference>
<keyword evidence="3" id="KW-1185">Reference proteome</keyword>
<proteinExistence type="predicted"/>
<evidence type="ECO:0000256" key="1">
    <source>
        <dbReference type="SAM" id="MobiDB-lite"/>
    </source>
</evidence>
<dbReference type="EMBL" id="QJKJ01010712">
    <property type="protein sequence ID" value="RDX72913.1"/>
    <property type="molecule type" value="Genomic_DNA"/>
</dbReference>
<feature type="compositionally biased region" description="Polar residues" evidence="1">
    <location>
        <begin position="24"/>
        <end position="34"/>
    </location>
</feature>
<name>A0A371F3Z6_MUCPR</name>
<sequence>MAPNFTDLAQVMDAIPSSRKRNHPSGTLSRSRSNLFLHRGRSSQLRFGPDEPYTELVGFSRTGTNCKKPKRDDNDLPRPLTKDLRVKRVYSDCSGRKIPDLSAGNDDTRAKATVSPDLGHSGQVRGFYRGNAESLDESIKLQDRRGKNSGDCSEKIDDVDGGVPVITTVPDPEINRSSKVNEGEGKQEAKVPLKHITRNDSALKSKSVIRPRFQGKLFKAPGSVNYRRLFPFLMDTVGDDSGTPKLGFCQTVEDDGHEASKAELKTDGCTMRGMNGSKLTSSRYLLESQMQLDSKEVTTECLLSVPPVEGKCLSESKVEAAADYGVKDIGSDFPNDDLKQLSSQTNILDHAKASNHSACTSQEFGVLNEECIQTTPPDADIYDNSEVNVDQLGSRSQDGCHVKPMDLTRSNQENAGERFCLKADKGKNSLIKSKSVPRQHLHRKLFKTPGSVSYKRLLPFLMQFTKDDSGTSKFDHRTHHQEDEADMHAKRFQLPLSSQSEEASIDEHKTDSSPMHGIVESNALENCVLVNPSNELSHGNQAKLLPSQDLPELPKQLEAKEMVHEDLSAPSVNEHNEKFAIGSKDECLSVSEVNPCSIMVDDFHSAKNVANVVHNDGFKEVENKMSRQHNSESPPKDQNTLYSIGDASDLTFVHHSDKEEGFTIDYDDTKQLVNLEERESVSRFPPEGQSPSQLDPNVLDAVEIGTSLNLVRVSSAILRSSSDKIISEKSNMAGHSSDKAGSVVKDIVLCSRMLSKGSDNKNASEIENGSESKITRILKRCPRIKLMKQAGSLNFKRLLPFLLNSMKDDSCKYWFLFLWKIFGASVNDHYPKLPKFMDQTPLLPISTSNLRLTPVSDSNGCVPMEHCAANSGTQQQTGFHASDLNNDSSSPKYQIAEFQSSHDSCKVIQLQNKQVVLNGLCKPESCTDPSISVHGIDLPITSLAPIINEVITREEKATPALANSSVFSEVKGNSSFLTSSNEKPPETHECCQSMSQLNVIEQLSVPAIGFKKGILKRNPRGCRGLCTCLNCVSFRLHAERAFEFSRNQLLDAEEVAHNLMKEVSHLRNMLERSVDSVNNNAVFEGNQVKEACRKALAAEELAKDRLSQMNDDLNIHCRITSLQPPRVTFAVHVEEKE</sequence>